<gene>
    <name evidence="2" type="ORF">STCU_04778</name>
</gene>
<comment type="caution">
    <text evidence="2">The sequence shown here is derived from an EMBL/GenBank/DDBJ whole genome shotgun (WGS) entry which is preliminary data.</text>
</comment>
<dbReference type="Proteomes" id="UP000015354">
    <property type="component" value="Unassembled WGS sequence"/>
</dbReference>
<dbReference type="Gene3D" id="1.20.5.340">
    <property type="match status" value="1"/>
</dbReference>
<dbReference type="EMBL" id="ATMH01004778">
    <property type="protein sequence ID" value="EPY28994.1"/>
    <property type="molecule type" value="Genomic_DNA"/>
</dbReference>
<name>S9UJP2_9TRYP</name>
<dbReference type="OrthoDB" id="278085at2759"/>
<accession>S9UJP2</accession>
<protein>
    <submittedName>
        <fullName evidence="2">Uncharacterized protein</fullName>
    </submittedName>
</protein>
<keyword evidence="1" id="KW-0175">Coiled coil</keyword>
<evidence type="ECO:0000313" key="2">
    <source>
        <dbReference type="EMBL" id="EPY28994.1"/>
    </source>
</evidence>
<dbReference type="AlphaFoldDB" id="S9UJP2"/>
<reference evidence="2 3" key="1">
    <citation type="journal article" date="2013" name="PLoS ONE">
        <title>Predicting the Proteins of Angomonas deanei, Strigomonas culicis and Their Respective Endosymbionts Reveals New Aspects of the Trypanosomatidae Family.</title>
        <authorList>
            <person name="Motta M.C."/>
            <person name="Martins A.C."/>
            <person name="de Souza S.S."/>
            <person name="Catta-Preta C.M."/>
            <person name="Silva R."/>
            <person name="Klein C.C."/>
            <person name="de Almeida L.G."/>
            <person name="de Lima Cunha O."/>
            <person name="Ciapina L.P."/>
            <person name="Brocchi M."/>
            <person name="Colabardini A.C."/>
            <person name="de Araujo Lima B."/>
            <person name="Machado C.R."/>
            <person name="de Almeida Soares C.M."/>
            <person name="Probst C.M."/>
            <person name="de Menezes C.B."/>
            <person name="Thompson C.E."/>
            <person name="Bartholomeu D.C."/>
            <person name="Gradia D.F."/>
            <person name="Pavoni D.P."/>
            <person name="Grisard E.C."/>
            <person name="Fantinatti-Garboggini F."/>
            <person name="Marchini F.K."/>
            <person name="Rodrigues-Luiz G.F."/>
            <person name="Wagner G."/>
            <person name="Goldman G.H."/>
            <person name="Fietto J.L."/>
            <person name="Elias M.C."/>
            <person name="Goldman M.H."/>
            <person name="Sagot M.F."/>
            <person name="Pereira M."/>
            <person name="Stoco P.H."/>
            <person name="de Mendonca-Neto R.P."/>
            <person name="Teixeira S.M."/>
            <person name="Maciel T.E."/>
            <person name="de Oliveira Mendes T.A."/>
            <person name="Urmenyi T.P."/>
            <person name="de Souza W."/>
            <person name="Schenkman S."/>
            <person name="de Vasconcelos A.T."/>
        </authorList>
    </citation>
    <scope>NUCLEOTIDE SEQUENCE [LARGE SCALE GENOMIC DNA]</scope>
</reference>
<evidence type="ECO:0000256" key="1">
    <source>
        <dbReference type="SAM" id="Coils"/>
    </source>
</evidence>
<evidence type="ECO:0000313" key="3">
    <source>
        <dbReference type="Proteomes" id="UP000015354"/>
    </source>
</evidence>
<organism evidence="2 3">
    <name type="scientific">Strigomonas culicis</name>
    <dbReference type="NCBI Taxonomy" id="28005"/>
    <lineage>
        <taxon>Eukaryota</taxon>
        <taxon>Discoba</taxon>
        <taxon>Euglenozoa</taxon>
        <taxon>Kinetoplastea</taxon>
        <taxon>Metakinetoplastina</taxon>
        <taxon>Trypanosomatida</taxon>
        <taxon>Trypanosomatidae</taxon>
        <taxon>Strigomonadinae</taxon>
        <taxon>Strigomonas</taxon>
    </lineage>
</organism>
<feature type="coiled-coil region" evidence="1">
    <location>
        <begin position="58"/>
        <end position="89"/>
    </location>
</feature>
<keyword evidence="3" id="KW-1185">Reference proteome</keyword>
<sequence>MDGEVSEMRSALRRSVDLQNEAALLKDRYAAEATLAQQATETLRSETGELRARLAQLHEDHQGELDTMRRAAEEERQRLRERVAALTTAQQEALSAAQKERDRCSHLHRSVQQQVDSARAESTAEVTALRRAAAQAREECQRLAWQGERQQEQLQDAGRAAEQQEGQRAALQAQVQKLEQDLDRAVQREAWVAAEKKHTEEQLAAAQQQLQSLSEVAARHEQATFDLDRLRMLLQSRDAELQESRREARGAEGRLADLEDAATARLQTLRRELRQAKKLAKSEAAKGDVLRRKLVEALVHQESARTSCYLTGGTGTVPLVLSTGGAAAVAEYPSSDVINLLRSQNEQAALLHNKLLELSR</sequence>
<feature type="coiled-coil region" evidence="1">
    <location>
        <begin position="119"/>
        <end position="286"/>
    </location>
</feature>
<proteinExistence type="predicted"/>